<evidence type="ECO:0000256" key="1">
    <source>
        <dbReference type="SAM" id="Phobius"/>
    </source>
</evidence>
<feature type="transmembrane region" description="Helical" evidence="1">
    <location>
        <begin position="133"/>
        <end position="154"/>
    </location>
</feature>
<keyword evidence="3" id="KW-1185">Reference proteome</keyword>
<proteinExistence type="predicted"/>
<dbReference type="InParanoid" id="A0A1M6BI72"/>
<feature type="transmembrane region" description="Helical" evidence="1">
    <location>
        <begin position="104"/>
        <end position="121"/>
    </location>
</feature>
<dbReference type="RefSeq" id="WP_143157667.1">
    <property type="nucleotide sequence ID" value="NZ_FQYR01000002.1"/>
</dbReference>
<evidence type="ECO:0000313" key="3">
    <source>
        <dbReference type="Proteomes" id="UP000184510"/>
    </source>
</evidence>
<evidence type="ECO:0000313" key="2">
    <source>
        <dbReference type="EMBL" id="SHI48278.1"/>
    </source>
</evidence>
<feature type="transmembrane region" description="Helical" evidence="1">
    <location>
        <begin position="75"/>
        <end position="92"/>
    </location>
</feature>
<reference evidence="2 3" key="1">
    <citation type="submission" date="2016-11" db="EMBL/GenBank/DDBJ databases">
        <authorList>
            <person name="Jaros S."/>
            <person name="Januszkiewicz K."/>
            <person name="Wedrychowicz H."/>
        </authorList>
    </citation>
    <scope>NUCLEOTIDE SEQUENCE [LARGE SCALE GENOMIC DNA]</scope>
    <source>
        <strain evidence="2 3">DSM 18772</strain>
    </source>
</reference>
<dbReference type="EMBL" id="FQYR01000002">
    <property type="protein sequence ID" value="SHI48278.1"/>
    <property type="molecule type" value="Genomic_DNA"/>
</dbReference>
<dbReference type="STRING" id="1123071.SAMN02745181_0224"/>
<feature type="transmembrane region" description="Helical" evidence="1">
    <location>
        <begin position="50"/>
        <end position="68"/>
    </location>
</feature>
<organism evidence="2 3">
    <name type="scientific">Rubritalea squalenifaciens DSM 18772</name>
    <dbReference type="NCBI Taxonomy" id="1123071"/>
    <lineage>
        <taxon>Bacteria</taxon>
        <taxon>Pseudomonadati</taxon>
        <taxon>Verrucomicrobiota</taxon>
        <taxon>Verrucomicrobiia</taxon>
        <taxon>Verrucomicrobiales</taxon>
        <taxon>Rubritaleaceae</taxon>
        <taxon>Rubritalea</taxon>
    </lineage>
</organism>
<keyword evidence="1" id="KW-1133">Transmembrane helix</keyword>
<gene>
    <name evidence="2" type="ORF">SAMN02745181_0224</name>
</gene>
<keyword evidence="1" id="KW-0812">Transmembrane</keyword>
<keyword evidence="1" id="KW-0472">Membrane</keyword>
<dbReference type="AlphaFoldDB" id="A0A1M6BI72"/>
<protein>
    <submittedName>
        <fullName evidence="2">Uncharacterized protein</fullName>
    </submittedName>
</protein>
<name>A0A1M6BI72_9BACT</name>
<accession>A0A1M6BI72</accession>
<dbReference type="Proteomes" id="UP000184510">
    <property type="component" value="Unassembled WGS sequence"/>
</dbReference>
<sequence length="157" mass="18317">MPKNYRLILAGLAALLALWLVPQLHQDFLFWVRHEYKTVSAGTEQEHQIAELWFFFSCVIVFGLAVLWKPITNDSVLWELSWLVPISTLTWFKMSASIPTNDVVVKAILYLALFVSVLCSVRERPKHQLWLQALWLGTSFYLGGMYMIRCYWTAFLE</sequence>